<dbReference type="EMBL" id="JAPEUY010000003">
    <property type="protein sequence ID" value="KAJ4375368.1"/>
    <property type="molecule type" value="Genomic_DNA"/>
</dbReference>
<organism evidence="2 3">
    <name type="scientific">Neocucurbitaria cava</name>
    <dbReference type="NCBI Taxonomy" id="798079"/>
    <lineage>
        <taxon>Eukaryota</taxon>
        <taxon>Fungi</taxon>
        <taxon>Dikarya</taxon>
        <taxon>Ascomycota</taxon>
        <taxon>Pezizomycotina</taxon>
        <taxon>Dothideomycetes</taxon>
        <taxon>Pleosporomycetidae</taxon>
        <taxon>Pleosporales</taxon>
        <taxon>Pleosporineae</taxon>
        <taxon>Cucurbitariaceae</taxon>
        <taxon>Neocucurbitaria</taxon>
    </lineage>
</organism>
<reference evidence="2" key="1">
    <citation type="submission" date="2022-10" db="EMBL/GenBank/DDBJ databases">
        <title>Tapping the CABI collections for fungal endophytes: first genome assemblies for Collariella, Neodidymelliopsis, Ascochyta clinopodiicola, Didymella pomorum, Didymosphaeria variabile, Neocosmospora piperis and Neocucurbitaria cava.</title>
        <authorList>
            <person name="Hill R."/>
        </authorList>
    </citation>
    <scope>NUCLEOTIDE SEQUENCE</scope>
    <source>
        <strain evidence="2">IMI 356814</strain>
    </source>
</reference>
<sequence length="532" mass="59938">MKRSSAKTLDSQATVPSNDTPGHEPHSTTHREPLELEGYKFNLSEEKVFEEATLHNNFVYLDKSRLSGLPRFDSLSVYDVKDEDYEKLLRLEIKNLINTAELEAPYLFNSAGRLGLCNTASYEELSLLARRISLDCSVIALDNATMVIDNRPKATLVSLAVSSMKQPCGMLRHEYVTGEKYNSSKPQSPDDSEASRKLYFAFVDFVIGSVARLLIRTASSAYWSSQTLGPLAQMAVKLKFLSKDSREYAHRAITRVEETMRSFQQSDEHRTTIVIQEHVEGKGIEEKHLQMSDDLALDEIYFIEGFIKRGCLHGLFQSAICSLQQNPIRRCISGDFHQHAVAYETGFDRSLVIVSEDREGYVTTTSAAALTRTCCRALTLVKKNIEMLPGRERPPSSSAHTGTGTEFCNITWDWAVKHADNTKPTANSTKCSRKFETKKLDSIISVMIPLALSTPYVASTIEELVQYTMAHSTRKTEEPVRRFKHSPIEASFSIQTSFNARMQKKMRDQDSDTVSINYSDLIGRLKGNSTFR</sequence>
<dbReference type="AlphaFoldDB" id="A0A9W9CQU6"/>
<evidence type="ECO:0000313" key="3">
    <source>
        <dbReference type="Proteomes" id="UP001140560"/>
    </source>
</evidence>
<feature type="compositionally biased region" description="Polar residues" evidence="1">
    <location>
        <begin position="1"/>
        <end position="20"/>
    </location>
</feature>
<feature type="region of interest" description="Disordered" evidence="1">
    <location>
        <begin position="1"/>
        <end position="35"/>
    </location>
</feature>
<evidence type="ECO:0000313" key="2">
    <source>
        <dbReference type="EMBL" id="KAJ4375368.1"/>
    </source>
</evidence>
<dbReference type="Proteomes" id="UP001140560">
    <property type="component" value="Unassembled WGS sequence"/>
</dbReference>
<evidence type="ECO:0000256" key="1">
    <source>
        <dbReference type="SAM" id="MobiDB-lite"/>
    </source>
</evidence>
<proteinExistence type="predicted"/>
<name>A0A9W9CQU6_9PLEO</name>
<accession>A0A9W9CQU6</accession>
<feature type="compositionally biased region" description="Basic and acidic residues" evidence="1">
    <location>
        <begin position="21"/>
        <end position="35"/>
    </location>
</feature>
<gene>
    <name evidence="2" type="ORF">N0V83_002454</name>
</gene>
<dbReference type="OrthoDB" id="5419219at2759"/>
<protein>
    <submittedName>
        <fullName evidence="2">Uncharacterized protein</fullName>
    </submittedName>
</protein>
<comment type="caution">
    <text evidence="2">The sequence shown here is derived from an EMBL/GenBank/DDBJ whole genome shotgun (WGS) entry which is preliminary data.</text>
</comment>
<keyword evidence="3" id="KW-1185">Reference proteome</keyword>